<protein>
    <submittedName>
        <fullName evidence="2">Uncharacterized protein</fullName>
    </submittedName>
</protein>
<dbReference type="Proteomes" id="UP000182658">
    <property type="component" value="Unassembled WGS sequence"/>
</dbReference>
<evidence type="ECO:0000313" key="2">
    <source>
        <dbReference type="EMBL" id="OIW34231.1"/>
    </source>
</evidence>
<evidence type="ECO:0000256" key="1">
    <source>
        <dbReference type="SAM" id="MobiDB-lite"/>
    </source>
</evidence>
<gene>
    <name evidence="2" type="ORF">CONLIGDRAFT_607025</name>
</gene>
<keyword evidence="3" id="KW-1185">Reference proteome</keyword>
<feature type="region of interest" description="Disordered" evidence="1">
    <location>
        <begin position="87"/>
        <end position="106"/>
    </location>
</feature>
<evidence type="ECO:0000313" key="3">
    <source>
        <dbReference type="Proteomes" id="UP000182658"/>
    </source>
</evidence>
<dbReference type="OrthoDB" id="3001700at2759"/>
<name>A0A1J7J2C1_9PEZI</name>
<proteinExistence type="predicted"/>
<organism evidence="2 3">
    <name type="scientific">Coniochaeta ligniaria NRRL 30616</name>
    <dbReference type="NCBI Taxonomy" id="1408157"/>
    <lineage>
        <taxon>Eukaryota</taxon>
        <taxon>Fungi</taxon>
        <taxon>Dikarya</taxon>
        <taxon>Ascomycota</taxon>
        <taxon>Pezizomycotina</taxon>
        <taxon>Sordariomycetes</taxon>
        <taxon>Sordariomycetidae</taxon>
        <taxon>Coniochaetales</taxon>
        <taxon>Coniochaetaceae</taxon>
        <taxon>Coniochaeta</taxon>
    </lineage>
</organism>
<dbReference type="AlphaFoldDB" id="A0A1J7J2C1"/>
<dbReference type="STRING" id="1408157.A0A1J7J2C1"/>
<sequence>MEWTKEQYNKQYEKWVPWLEDMYLHYFTKDNKASYTAKQNLDKTKVTGISQVDTLQDGLNGVVAGQVGKGGLAQPIGDMTSKEGFTRAERQGRDDRGGYVPESAGPVSSGANTLVGGVASGGQQVAGGLQSGLQGAGGLLGLGKREEK</sequence>
<accession>A0A1J7J2C1</accession>
<dbReference type="InParanoid" id="A0A1J7J2C1"/>
<dbReference type="EMBL" id="KV875093">
    <property type="protein sequence ID" value="OIW34231.1"/>
    <property type="molecule type" value="Genomic_DNA"/>
</dbReference>
<feature type="compositionally biased region" description="Basic and acidic residues" evidence="1">
    <location>
        <begin position="87"/>
        <end position="97"/>
    </location>
</feature>
<reference evidence="2 3" key="1">
    <citation type="submission" date="2016-10" db="EMBL/GenBank/DDBJ databases">
        <title>Draft genome sequence of Coniochaeta ligniaria NRRL30616, a lignocellulolytic fungus for bioabatement of inhibitors in plant biomass hydrolysates.</title>
        <authorList>
            <consortium name="DOE Joint Genome Institute"/>
            <person name="Jimenez D.J."/>
            <person name="Hector R.E."/>
            <person name="Riley R."/>
            <person name="Sun H."/>
            <person name="Grigoriev I.V."/>
            <person name="Van Elsas J.D."/>
            <person name="Nichols N.N."/>
        </authorList>
    </citation>
    <scope>NUCLEOTIDE SEQUENCE [LARGE SCALE GENOMIC DNA]</scope>
    <source>
        <strain evidence="2 3">NRRL 30616</strain>
    </source>
</reference>